<comment type="similarity">
    <text evidence="2">Belongs to the tRNA methyltransferase O family.</text>
</comment>
<dbReference type="AlphaFoldDB" id="B8JF46"/>
<dbReference type="KEGG" id="acp:A2cp1_1052"/>
<organism evidence="4 5">
    <name type="scientific">Anaeromyxobacter dehalogenans (strain ATCC BAA-258 / DSM 21875 / 2CP-1)</name>
    <dbReference type="NCBI Taxonomy" id="455488"/>
    <lineage>
        <taxon>Bacteria</taxon>
        <taxon>Pseudomonadati</taxon>
        <taxon>Myxococcota</taxon>
        <taxon>Myxococcia</taxon>
        <taxon>Myxococcales</taxon>
        <taxon>Cystobacterineae</taxon>
        <taxon>Anaeromyxobacteraceae</taxon>
        <taxon>Anaeromyxobacter</taxon>
    </lineage>
</organism>
<dbReference type="InterPro" id="IPR023370">
    <property type="entry name" value="TrmO-like_N"/>
</dbReference>
<dbReference type="PANTHER" id="PTHR12818">
    <property type="entry name" value="TRNA (ADENINE(37)-N6)-METHYLTRANSFERASE"/>
    <property type="match status" value="1"/>
</dbReference>
<evidence type="ECO:0000313" key="5">
    <source>
        <dbReference type="Proteomes" id="UP000007089"/>
    </source>
</evidence>
<feature type="domain" description="TsaA-like" evidence="3">
    <location>
        <begin position="15"/>
        <end position="140"/>
    </location>
</feature>
<dbReference type="PROSITE" id="PS51668">
    <property type="entry name" value="TSAA_2"/>
    <property type="match status" value="1"/>
</dbReference>
<keyword evidence="1" id="KW-0949">S-adenosyl-L-methionine</keyword>
<evidence type="ECO:0000313" key="4">
    <source>
        <dbReference type="EMBL" id="ACL64403.1"/>
    </source>
</evidence>
<dbReference type="InterPro" id="IPR036414">
    <property type="entry name" value="YaeB_N_sf"/>
</dbReference>
<proteinExistence type="inferred from homology"/>
<sequence>MTVTPPEPRPEAPLLRPIGVIRSVLGARGDAPKQGSEGAPDAWLEVYPWAADGLDGIAAGDALLVVTWLHLGDRSVLRVHPRGDARIPLTGVFATRSPDRPNPLGLHPVTVRSVERHRLRIGPIEAIDGTPVVDLKPALR</sequence>
<dbReference type="PANTHER" id="PTHR12818:SF0">
    <property type="entry name" value="TRNA (ADENINE(37)-N6)-METHYLTRANSFERASE"/>
    <property type="match status" value="1"/>
</dbReference>
<accession>B8JF46</accession>
<dbReference type="HOGENOM" id="CLU_013458_2_0_7"/>
<dbReference type="EMBL" id="CP001359">
    <property type="protein sequence ID" value="ACL64403.1"/>
    <property type="molecule type" value="Genomic_DNA"/>
</dbReference>
<gene>
    <name evidence="4" type="ordered locus">A2cp1_1052</name>
</gene>
<dbReference type="SUPFAM" id="SSF118196">
    <property type="entry name" value="YaeB-like"/>
    <property type="match status" value="1"/>
</dbReference>
<dbReference type="InterPro" id="IPR040372">
    <property type="entry name" value="YaeB-like"/>
</dbReference>
<keyword evidence="5" id="KW-1185">Reference proteome</keyword>
<reference evidence="4" key="1">
    <citation type="submission" date="2009-01" db="EMBL/GenBank/DDBJ databases">
        <title>Complete sequence of Anaeromyxobacter dehalogenans 2CP-1.</title>
        <authorList>
            <consortium name="US DOE Joint Genome Institute"/>
            <person name="Lucas S."/>
            <person name="Copeland A."/>
            <person name="Lapidus A."/>
            <person name="Glavina del Rio T."/>
            <person name="Dalin E."/>
            <person name="Tice H."/>
            <person name="Bruce D."/>
            <person name="Goodwin L."/>
            <person name="Pitluck S."/>
            <person name="Saunders E."/>
            <person name="Brettin T."/>
            <person name="Detter J.C."/>
            <person name="Han C."/>
            <person name="Larimer F."/>
            <person name="Land M."/>
            <person name="Hauser L."/>
            <person name="Kyrpides N."/>
            <person name="Ovchinnikova G."/>
            <person name="Beliaev A.S."/>
            <person name="Richardson P."/>
        </authorList>
    </citation>
    <scope>NUCLEOTIDE SEQUENCE</scope>
    <source>
        <strain evidence="4">2CP-1</strain>
    </source>
</reference>
<name>B8JF46_ANAD2</name>
<dbReference type="Pfam" id="PF01980">
    <property type="entry name" value="TrmO_N"/>
    <property type="match status" value="1"/>
</dbReference>
<dbReference type="InterPro" id="IPR023368">
    <property type="entry name" value="UPF0066_cons_site"/>
</dbReference>
<evidence type="ECO:0000256" key="1">
    <source>
        <dbReference type="ARBA" id="ARBA00022691"/>
    </source>
</evidence>
<dbReference type="RefSeq" id="WP_012632396.1">
    <property type="nucleotide sequence ID" value="NC_011891.1"/>
</dbReference>
<evidence type="ECO:0000256" key="2">
    <source>
        <dbReference type="ARBA" id="ARBA00033753"/>
    </source>
</evidence>
<evidence type="ECO:0000259" key="3">
    <source>
        <dbReference type="PROSITE" id="PS51668"/>
    </source>
</evidence>
<dbReference type="InterPro" id="IPR036413">
    <property type="entry name" value="YaeB-like_sf"/>
</dbReference>
<dbReference type="NCBIfam" id="TIGR00104">
    <property type="entry name" value="tRNA_TsaA"/>
    <property type="match status" value="1"/>
</dbReference>
<dbReference type="Gene3D" id="2.40.30.70">
    <property type="entry name" value="YaeB-like"/>
    <property type="match status" value="1"/>
</dbReference>
<protein>
    <recommendedName>
        <fullName evidence="3">TsaA-like domain-containing protein</fullName>
    </recommendedName>
</protein>
<dbReference type="PROSITE" id="PS01318">
    <property type="entry name" value="TSAA_1"/>
    <property type="match status" value="1"/>
</dbReference>
<dbReference type="CDD" id="cd09281">
    <property type="entry name" value="UPF0066"/>
    <property type="match status" value="1"/>
</dbReference>
<dbReference type="Proteomes" id="UP000007089">
    <property type="component" value="Chromosome"/>
</dbReference>